<evidence type="ECO:0000313" key="3">
    <source>
        <dbReference type="Proteomes" id="UP000299102"/>
    </source>
</evidence>
<gene>
    <name evidence="2" type="ORF">EVAR_25245_1</name>
</gene>
<evidence type="ECO:0000313" key="2">
    <source>
        <dbReference type="EMBL" id="GBP50548.1"/>
    </source>
</evidence>
<evidence type="ECO:0000256" key="1">
    <source>
        <dbReference type="SAM" id="MobiDB-lite"/>
    </source>
</evidence>
<keyword evidence="3" id="KW-1185">Reference proteome</keyword>
<dbReference type="EMBL" id="BGZK01000567">
    <property type="protein sequence ID" value="GBP50548.1"/>
    <property type="molecule type" value="Genomic_DNA"/>
</dbReference>
<name>A0A4C1WGN9_EUMVA</name>
<proteinExistence type="predicted"/>
<sequence length="89" mass="9944">MRPDLSGLPCVSAVVCPACPAVGHTCGDVRVHLQKFPRYARHSRVMRYCASRKHRQDRSAVVHPIRYDQISDSSQGRDENNSLAPKSTI</sequence>
<reference evidence="2 3" key="1">
    <citation type="journal article" date="2019" name="Commun. Biol.">
        <title>The bagworm genome reveals a unique fibroin gene that provides high tensile strength.</title>
        <authorList>
            <person name="Kono N."/>
            <person name="Nakamura H."/>
            <person name="Ohtoshi R."/>
            <person name="Tomita M."/>
            <person name="Numata K."/>
            <person name="Arakawa K."/>
        </authorList>
    </citation>
    <scope>NUCLEOTIDE SEQUENCE [LARGE SCALE GENOMIC DNA]</scope>
</reference>
<accession>A0A4C1WGN9</accession>
<dbReference type="AlphaFoldDB" id="A0A4C1WGN9"/>
<organism evidence="2 3">
    <name type="scientific">Eumeta variegata</name>
    <name type="common">Bagworm moth</name>
    <name type="synonym">Eumeta japonica</name>
    <dbReference type="NCBI Taxonomy" id="151549"/>
    <lineage>
        <taxon>Eukaryota</taxon>
        <taxon>Metazoa</taxon>
        <taxon>Ecdysozoa</taxon>
        <taxon>Arthropoda</taxon>
        <taxon>Hexapoda</taxon>
        <taxon>Insecta</taxon>
        <taxon>Pterygota</taxon>
        <taxon>Neoptera</taxon>
        <taxon>Endopterygota</taxon>
        <taxon>Lepidoptera</taxon>
        <taxon>Glossata</taxon>
        <taxon>Ditrysia</taxon>
        <taxon>Tineoidea</taxon>
        <taxon>Psychidae</taxon>
        <taxon>Oiketicinae</taxon>
        <taxon>Eumeta</taxon>
    </lineage>
</organism>
<comment type="caution">
    <text evidence="2">The sequence shown here is derived from an EMBL/GenBank/DDBJ whole genome shotgun (WGS) entry which is preliminary data.</text>
</comment>
<protein>
    <submittedName>
        <fullName evidence="2">Uncharacterized protein</fullName>
    </submittedName>
</protein>
<dbReference type="Proteomes" id="UP000299102">
    <property type="component" value="Unassembled WGS sequence"/>
</dbReference>
<feature type="region of interest" description="Disordered" evidence="1">
    <location>
        <begin position="60"/>
        <end position="89"/>
    </location>
</feature>